<dbReference type="EMBL" id="BNJQ01000011">
    <property type="protein sequence ID" value="GHP05763.1"/>
    <property type="molecule type" value="Genomic_DNA"/>
</dbReference>
<reference evidence="3" key="1">
    <citation type="submission" date="2020-10" db="EMBL/GenBank/DDBJ databases">
        <title>Unveiling of a novel bifunctional photoreceptor, Dualchrome1, isolated from a cosmopolitan green alga.</title>
        <authorList>
            <person name="Suzuki S."/>
            <person name="Kawachi M."/>
        </authorList>
    </citation>
    <scope>NUCLEOTIDE SEQUENCE</scope>
    <source>
        <strain evidence="3">NIES 2893</strain>
    </source>
</reference>
<feature type="region of interest" description="Disordered" evidence="1">
    <location>
        <begin position="1"/>
        <end position="27"/>
    </location>
</feature>
<dbReference type="SUPFAM" id="SSF52833">
    <property type="entry name" value="Thioredoxin-like"/>
    <property type="match status" value="2"/>
</dbReference>
<dbReference type="AlphaFoldDB" id="A0A830HGW5"/>
<dbReference type="InterPro" id="IPR004045">
    <property type="entry name" value="Glutathione_S-Trfase_N"/>
</dbReference>
<protein>
    <recommendedName>
        <fullName evidence="2">GST N-terminal domain-containing protein</fullName>
    </recommendedName>
</protein>
<evidence type="ECO:0000256" key="1">
    <source>
        <dbReference type="SAM" id="MobiDB-lite"/>
    </source>
</evidence>
<dbReference type="InterPro" id="IPR040079">
    <property type="entry name" value="Glutathione_S-Trfase"/>
</dbReference>
<sequence>MQHQCASSTPGSRGESSSTKQTSVVEEKDVGVQSVGKYDGDAPKRFALDNRVAGRVVASSVTLALRLGSGALTAGWSGFGLGEGADASGYTFATVANRRITEKTDVTSFPRPEQPIILYEFEGCPFCKKVREACSYLDLDVLYYPCPRGSPNYRPLVGKEGGKEQFPYLVDPNVDMAMYESDDIIRYLFKTYGPGEDAEIPAILSSSPLNAISAGLSLLPRMGAGSTYTSAKKPEQPLVYWGYEASPFCKIVREVLCELELPHVMKNCARGSPKRDEMVEKYGLFQVPLLEDPNTGKAFFESAQIIEYLEKEYSLRTIDAA</sequence>
<dbReference type="PROSITE" id="PS51354">
    <property type="entry name" value="GLUTAREDOXIN_2"/>
    <property type="match status" value="1"/>
</dbReference>
<feature type="domain" description="GST N-terminal" evidence="2">
    <location>
        <begin position="114"/>
        <end position="196"/>
    </location>
</feature>
<dbReference type="SFLD" id="SFLDG01202">
    <property type="entry name" value="SUF2.2"/>
    <property type="match status" value="1"/>
</dbReference>
<dbReference type="InterPro" id="IPR036249">
    <property type="entry name" value="Thioredoxin-like_sf"/>
</dbReference>
<dbReference type="PROSITE" id="PS50404">
    <property type="entry name" value="GST_NTER"/>
    <property type="match status" value="2"/>
</dbReference>
<evidence type="ECO:0000259" key="2">
    <source>
        <dbReference type="PROSITE" id="PS50404"/>
    </source>
</evidence>
<dbReference type="OrthoDB" id="422574at2759"/>
<dbReference type="GO" id="GO:0009507">
    <property type="term" value="C:chloroplast"/>
    <property type="evidence" value="ECO:0007669"/>
    <property type="project" value="TreeGrafter"/>
</dbReference>
<comment type="caution">
    <text evidence="3">The sequence shown here is derived from an EMBL/GenBank/DDBJ whole genome shotgun (WGS) entry which is preliminary data.</text>
</comment>
<accession>A0A830HGW5</accession>
<dbReference type="Proteomes" id="UP000660262">
    <property type="component" value="Unassembled WGS sequence"/>
</dbReference>
<gene>
    <name evidence="3" type="ORF">PPROV_000451200</name>
</gene>
<dbReference type="Gene3D" id="3.40.30.10">
    <property type="entry name" value="Glutaredoxin"/>
    <property type="match status" value="2"/>
</dbReference>
<evidence type="ECO:0000313" key="4">
    <source>
        <dbReference type="Proteomes" id="UP000660262"/>
    </source>
</evidence>
<dbReference type="CDD" id="cd03041">
    <property type="entry name" value="GST_N_2GST_N"/>
    <property type="match status" value="2"/>
</dbReference>
<dbReference type="PANTHER" id="PTHR45288">
    <property type="entry name" value="THIOREDOXIN FAMILY PROTEIN"/>
    <property type="match status" value="1"/>
</dbReference>
<organism evidence="3 4">
    <name type="scientific">Pycnococcus provasolii</name>
    <dbReference type="NCBI Taxonomy" id="41880"/>
    <lineage>
        <taxon>Eukaryota</taxon>
        <taxon>Viridiplantae</taxon>
        <taxon>Chlorophyta</taxon>
        <taxon>Pseudoscourfieldiophyceae</taxon>
        <taxon>Pseudoscourfieldiales</taxon>
        <taxon>Pycnococcaceae</taxon>
        <taxon>Pycnococcus</taxon>
    </lineage>
</organism>
<dbReference type="Pfam" id="PF13417">
    <property type="entry name" value="GST_N_3"/>
    <property type="match status" value="2"/>
</dbReference>
<feature type="compositionally biased region" description="Low complexity" evidence="1">
    <location>
        <begin position="7"/>
        <end position="19"/>
    </location>
</feature>
<keyword evidence="4" id="KW-1185">Reference proteome</keyword>
<dbReference type="PANTHER" id="PTHR45288:SF1">
    <property type="entry name" value="THIOREDOXIN FAMILY PROTEIN"/>
    <property type="match status" value="1"/>
</dbReference>
<dbReference type="SFLD" id="SFLDG01181">
    <property type="entry name" value="SUF2"/>
    <property type="match status" value="1"/>
</dbReference>
<name>A0A830HGW5_9CHLO</name>
<feature type="domain" description="GST N-terminal" evidence="2">
    <location>
        <begin position="236"/>
        <end position="317"/>
    </location>
</feature>
<evidence type="ECO:0000313" key="3">
    <source>
        <dbReference type="EMBL" id="GHP05763.1"/>
    </source>
</evidence>
<proteinExistence type="predicted"/>
<dbReference type="SFLD" id="SFLDS00019">
    <property type="entry name" value="Glutathione_Transferase_(cytos"/>
    <property type="match status" value="1"/>
</dbReference>